<keyword evidence="3" id="KW-0560">Oxidoreductase</keyword>
<name>A0A437Q3C8_9ACTN</name>
<reference evidence="3 4" key="1">
    <citation type="submission" date="2019-01" db="EMBL/GenBank/DDBJ databases">
        <title>Genome sequences of Streptomyces and Rhizobium isolates collected from root and soil.</title>
        <authorList>
            <person name="Chhettri S."/>
            <person name="Sevigny J.L."/>
            <person name="Sen A."/>
            <person name="Ennis N."/>
            <person name="Tisa L."/>
        </authorList>
    </citation>
    <scope>NUCLEOTIDE SEQUENCE [LARGE SCALE GENOMIC DNA]</scope>
    <source>
        <strain evidence="3 4">San01</strain>
    </source>
</reference>
<accession>A0A437Q3C8</accession>
<keyword evidence="2" id="KW-0408">Iron</keyword>
<dbReference type="SUPFAM" id="SSF51197">
    <property type="entry name" value="Clavaminate synthase-like"/>
    <property type="match status" value="1"/>
</dbReference>
<protein>
    <submittedName>
        <fullName evidence="3">Phytanoyl-CoA dioxygenase family protein</fullName>
    </submittedName>
</protein>
<evidence type="ECO:0000256" key="2">
    <source>
        <dbReference type="ARBA" id="ARBA00023004"/>
    </source>
</evidence>
<gene>
    <name evidence="3" type="ORF">EOT10_04105</name>
</gene>
<dbReference type="Gene3D" id="2.60.120.620">
    <property type="entry name" value="q2cbj1_9rhob like domain"/>
    <property type="match status" value="1"/>
</dbReference>
<proteinExistence type="predicted"/>
<sequence>MSETLRKIPAKAPIADIMAIYREDGGVILQGVLSPEEVATFNAELDPVVGDWKPCGETTEDPYMLAFLGSNTKRLDAVVYSDIFVKEILNKEIINDLSFAVFNEESGDYWVCSSQVIEIGPNSTAQPLHRDLEVWPSLFLPLGPAGPEACINFIIALTEFTEENGATRAIPGSHRWRDYEDRGTPEATIPVLLEPGDALFMSGKVAHGGGANVSSDQYRRGVSFGICPSMLVGEEAYPLIVGTERAKTLPKRVQKILGFTSQYPKNSPGIWQGNYGELSEFLGV</sequence>
<comment type="caution">
    <text evidence="3">The sequence shown here is derived from an EMBL/GenBank/DDBJ whole genome shotgun (WGS) entry which is preliminary data.</text>
</comment>
<keyword evidence="4" id="KW-1185">Reference proteome</keyword>
<evidence type="ECO:0000313" key="3">
    <source>
        <dbReference type="EMBL" id="RVU29026.1"/>
    </source>
</evidence>
<dbReference type="GO" id="GO:0016706">
    <property type="term" value="F:2-oxoglutarate-dependent dioxygenase activity"/>
    <property type="evidence" value="ECO:0007669"/>
    <property type="project" value="UniProtKB-ARBA"/>
</dbReference>
<dbReference type="OrthoDB" id="9796766at2"/>
<dbReference type="Pfam" id="PF05721">
    <property type="entry name" value="PhyH"/>
    <property type="match status" value="1"/>
</dbReference>
<keyword evidence="3" id="KW-0223">Dioxygenase</keyword>
<dbReference type="AlphaFoldDB" id="A0A437Q3C8"/>
<dbReference type="InterPro" id="IPR008775">
    <property type="entry name" value="Phytyl_CoA_dOase-like"/>
</dbReference>
<dbReference type="PANTHER" id="PTHR20883:SF15">
    <property type="entry name" value="PHYTANOYL-COA DIOXYGENASE DOMAIN-CONTAINING PROTEIN 1"/>
    <property type="match status" value="1"/>
</dbReference>
<evidence type="ECO:0000256" key="1">
    <source>
        <dbReference type="ARBA" id="ARBA00022723"/>
    </source>
</evidence>
<keyword evidence="1" id="KW-0479">Metal-binding</keyword>
<dbReference type="EMBL" id="RZYA01000001">
    <property type="protein sequence ID" value="RVU29026.1"/>
    <property type="molecule type" value="Genomic_DNA"/>
</dbReference>
<dbReference type="PANTHER" id="PTHR20883">
    <property type="entry name" value="PHYTANOYL-COA DIOXYGENASE DOMAIN CONTAINING 1"/>
    <property type="match status" value="1"/>
</dbReference>
<dbReference type="Proteomes" id="UP000283128">
    <property type="component" value="Unassembled WGS sequence"/>
</dbReference>
<dbReference type="RefSeq" id="WP_127826612.1">
    <property type="nucleotide sequence ID" value="NZ_RZYA01000001.1"/>
</dbReference>
<dbReference type="GO" id="GO:0005506">
    <property type="term" value="F:iron ion binding"/>
    <property type="evidence" value="ECO:0007669"/>
    <property type="project" value="UniProtKB-ARBA"/>
</dbReference>
<organism evidence="3 4">
    <name type="scientific">Streptomyces antnestii</name>
    <dbReference type="NCBI Taxonomy" id="2494256"/>
    <lineage>
        <taxon>Bacteria</taxon>
        <taxon>Bacillati</taxon>
        <taxon>Actinomycetota</taxon>
        <taxon>Actinomycetes</taxon>
        <taxon>Kitasatosporales</taxon>
        <taxon>Streptomycetaceae</taxon>
        <taxon>Streptomyces</taxon>
    </lineage>
</organism>
<evidence type="ECO:0000313" key="4">
    <source>
        <dbReference type="Proteomes" id="UP000283128"/>
    </source>
</evidence>